<gene>
    <name evidence="10" type="primary">fluC</name>
    <name evidence="10" type="synonym">crcB</name>
    <name evidence="11" type="ORF">SAMN05443507_101115</name>
</gene>
<evidence type="ECO:0000256" key="1">
    <source>
        <dbReference type="ARBA" id="ARBA00004651"/>
    </source>
</evidence>
<dbReference type="Pfam" id="PF02537">
    <property type="entry name" value="CRCB"/>
    <property type="match status" value="1"/>
</dbReference>
<keyword evidence="12" id="KW-1185">Reference proteome</keyword>
<proteinExistence type="inferred from homology"/>
<organism evidence="11 12">
    <name type="scientific">Alicyclobacillus tolerans</name>
    <dbReference type="NCBI Taxonomy" id="90970"/>
    <lineage>
        <taxon>Bacteria</taxon>
        <taxon>Bacillati</taxon>
        <taxon>Bacillota</taxon>
        <taxon>Bacilli</taxon>
        <taxon>Bacillales</taxon>
        <taxon>Alicyclobacillaceae</taxon>
        <taxon>Alicyclobacillus</taxon>
    </lineage>
</organism>
<keyword evidence="3 10" id="KW-0812">Transmembrane</keyword>
<dbReference type="Proteomes" id="UP000184016">
    <property type="component" value="Unassembled WGS sequence"/>
</dbReference>
<evidence type="ECO:0000313" key="11">
    <source>
        <dbReference type="EMBL" id="SHJ52497.1"/>
    </source>
</evidence>
<feature type="transmembrane region" description="Helical" evidence="10">
    <location>
        <begin position="64"/>
        <end position="85"/>
    </location>
</feature>
<dbReference type="GO" id="GO:0005886">
    <property type="term" value="C:plasma membrane"/>
    <property type="evidence" value="ECO:0007669"/>
    <property type="project" value="UniProtKB-SubCell"/>
</dbReference>
<dbReference type="STRING" id="1830138.SAMN05443507_101115"/>
<keyword evidence="5 10" id="KW-0472">Membrane</keyword>
<feature type="binding site" evidence="10">
    <location>
        <position position="75"/>
    </location>
    <ligand>
        <name>Na(+)</name>
        <dbReference type="ChEBI" id="CHEBI:29101"/>
        <note>structural</note>
    </ligand>
</feature>
<keyword evidence="6 10" id="KW-0407">Ion channel</keyword>
<protein>
    <recommendedName>
        <fullName evidence="10">Fluoride-specific ion channel FluC</fullName>
    </recommendedName>
</protein>
<keyword evidence="10" id="KW-0813">Transport</keyword>
<keyword evidence="10" id="KW-0915">Sodium</keyword>
<feature type="binding site" evidence="10">
    <location>
        <position position="72"/>
    </location>
    <ligand>
        <name>Na(+)</name>
        <dbReference type="ChEBI" id="CHEBI:29101"/>
        <note>structural</note>
    </ligand>
</feature>
<dbReference type="HAMAP" id="MF_00454">
    <property type="entry name" value="FluC"/>
    <property type="match status" value="1"/>
</dbReference>
<evidence type="ECO:0000256" key="5">
    <source>
        <dbReference type="ARBA" id="ARBA00023136"/>
    </source>
</evidence>
<accession>A0A1M6K0Q0</accession>
<comment type="subcellular location">
    <subcellularLocation>
        <location evidence="1 10">Cell membrane</location>
        <topology evidence="1 10">Multi-pass membrane protein</topology>
    </subcellularLocation>
</comment>
<evidence type="ECO:0000256" key="8">
    <source>
        <dbReference type="ARBA" id="ARBA00035585"/>
    </source>
</evidence>
<evidence type="ECO:0000313" key="12">
    <source>
        <dbReference type="Proteomes" id="UP000184016"/>
    </source>
</evidence>
<feature type="transmembrane region" description="Helical" evidence="10">
    <location>
        <begin position="35"/>
        <end position="52"/>
    </location>
</feature>
<evidence type="ECO:0000256" key="3">
    <source>
        <dbReference type="ARBA" id="ARBA00022692"/>
    </source>
</evidence>
<feature type="transmembrane region" description="Helical" evidence="10">
    <location>
        <begin position="97"/>
        <end position="118"/>
    </location>
</feature>
<dbReference type="GO" id="GO:0140114">
    <property type="term" value="P:cellular detoxification of fluoride"/>
    <property type="evidence" value="ECO:0007669"/>
    <property type="project" value="UniProtKB-UniRule"/>
</dbReference>
<evidence type="ECO:0000256" key="10">
    <source>
        <dbReference type="HAMAP-Rule" id="MF_00454"/>
    </source>
</evidence>
<comment type="function">
    <text evidence="9 10">Fluoride-specific ion channel. Important for reducing fluoride concentration in the cell, thus reducing its toxicity.</text>
</comment>
<dbReference type="InterPro" id="IPR003691">
    <property type="entry name" value="FluC"/>
</dbReference>
<dbReference type="PANTHER" id="PTHR28259:SF1">
    <property type="entry name" value="FLUORIDE EXPORT PROTEIN 1-RELATED"/>
    <property type="match status" value="1"/>
</dbReference>
<evidence type="ECO:0000256" key="9">
    <source>
        <dbReference type="ARBA" id="ARBA00049940"/>
    </source>
</evidence>
<evidence type="ECO:0000256" key="6">
    <source>
        <dbReference type="ARBA" id="ARBA00023303"/>
    </source>
</evidence>
<dbReference type="RefSeq" id="WP_072872622.1">
    <property type="nucleotide sequence ID" value="NZ_FRAF01000001.1"/>
</dbReference>
<keyword evidence="10" id="KW-0479">Metal-binding</keyword>
<keyword evidence="4 10" id="KW-1133">Transmembrane helix</keyword>
<evidence type="ECO:0000256" key="4">
    <source>
        <dbReference type="ARBA" id="ARBA00022989"/>
    </source>
</evidence>
<evidence type="ECO:0000256" key="2">
    <source>
        <dbReference type="ARBA" id="ARBA00022475"/>
    </source>
</evidence>
<dbReference type="AlphaFoldDB" id="A0A1M6K0Q0"/>
<keyword evidence="2 10" id="KW-1003">Cell membrane</keyword>
<comment type="catalytic activity">
    <reaction evidence="8">
        <text>fluoride(in) = fluoride(out)</text>
        <dbReference type="Rhea" id="RHEA:76159"/>
        <dbReference type="ChEBI" id="CHEBI:17051"/>
    </reaction>
    <physiologicalReaction direction="left-to-right" evidence="8">
        <dbReference type="Rhea" id="RHEA:76160"/>
    </physiologicalReaction>
</comment>
<dbReference type="GO" id="GO:0046872">
    <property type="term" value="F:metal ion binding"/>
    <property type="evidence" value="ECO:0007669"/>
    <property type="project" value="UniProtKB-KW"/>
</dbReference>
<keyword evidence="10" id="KW-0406">Ion transport</keyword>
<name>A0A1M6K0Q0_9BACL</name>
<comment type="activity regulation">
    <text evidence="10">Na(+) is not transported, but it plays an essential structural role and its presence is essential for fluoride channel function.</text>
</comment>
<dbReference type="PANTHER" id="PTHR28259">
    <property type="entry name" value="FLUORIDE EXPORT PROTEIN 1-RELATED"/>
    <property type="match status" value="1"/>
</dbReference>
<dbReference type="EMBL" id="FRAF01000001">
    <property type="protein sequence ID" value="SHJ52497.1"/>
    <property type="molecule type" value="Genomic_DNA"/>
</dbReference>
<comment type="similarity">
    <text evidence="7 10">Belongs to the fluoride channel Fluc/FEX (TC 1.A.43) family.</text>
</comment>
<sequence length="129" mass="14064">MNFLAVAAGGFIGAILRYGISEWMGTIHGFPADVLIINLVGSFFLAWFYTWTSGKVHFPASIRLGVGTGIVGAFTTFSTFCINFWSLWTADLWLESVLYVALSILLGTALAFAGFALAEWQQKKGRTNA</sequence>
<reference evidence="12" key="1">
    <citation type="submission" date="2016-11" db="EMBL/GenBank/DDBJ databases">
        <authorList>
            <person name="Varghese N."/>
            <person name="Submissions S."/>
        </authorList>
    </citation>
    <scope>NUCLEOTIDE SEQUENCE [LARGE SCALE GENOMIC DNA]</scope>
    <source>
        <strain evidence="12">USBA-503</strain>
    </source>
</reference>
<dbReference type="GO" id="GO:0062054">
    <property type="term" value="F:fluoride channel activity"/>
    <property type="evidence" value="ECO:0007669"/>
    <property type="project" value="UniProtKB-UniRule"/>
</dbReference>
<evidence type="ECO:0000256" key="7">
    <source>
        <dbReference type="ARBA" id="ARBA00035120"/>
    </source>
</evidence>